<evidence type="ECO:0000313" key="2">
    <source>
        <dbReference type="EMBL" id="RXR08612.1"/>
    </source>
</evidence>
<dbReference type="InterPro" id="IPR018642">
    <property type="entry name" value="DUF2066"/>
</dbReference>
<organism evidence="2 3">
    <name type="scientific">Pseudoxanthomonas composti</name>
    <dbReference type="NCBI Taxonomy" id="2137479"/>
    <lineage>
        <taxon>Bacteria</taxon>
        <taxon>Pseudomonadati</taxon>
        <taxon>Pseudomonadota</taxon>
        <taxon>Gammaproteobacteria</taxon>
        <taxon>Lysobacterales</taxon>
        <taxon>Lysobacteraceae</taxon>
        <taxon>Pseudoxanthomonas</taxon>
    </lineage>
</organism>
<feature type="signal peptide" evidence="1">
    <location>
        <begin position="1"/>
        <end position="21"/>
    </location>
</feature>
<reference evidence="2 3" key="1">
    <citation type="submission" date="2019-01" db="EMBL/GenBank/DDBJ databases">
        <title>Pseudoxanthomonas composti sp. nov., isolated from compost.</title>
        <authorList>
            <person name="Yang G."/>
        </authorList>
    </citation>
    <scope>NUCLEOTIDE SEQUENCE [LARGE SCALE GENOMIC DNA]</scope>
    <source>
        <strain evidence="2 3">GSS15</strain>
    </source>
</reference>
<dbReference type="OrthoDB" id="6195299at2"/>
<dbReference type="EMBL" id="SAWZ01000001">
    <property type="protein sequence ID" value="RXR08612.1"/>
    <property type="molecule type" value="Genomic_DNA"/>
</dbReference>
<comment type="caution">
    <text evidence="2">The sequence shown here is derived from an EMBL/GenBank/DDBJ whole genome shotgun (WGS) entry which is preliminary data.</text>
</comment>
<evidence type="ECO:0000313" key="3">
    <source>
        <dbReference type="Proteomes" id="UP000289784"/>
    </source>
</evidence>
<dbReference type="Pfam" id="PF09839">
    <property type="entry name" value="DUF2066"/>
    <property type="match status" value="1"/>
</dbReference>
<proteinExistence type="predicted"/>
<dbReference type="AlphaFoldDB" id="A0A4Q1K0A8"/>
<gene>
    <name evidence="2" type="ORF">EPA99_01975</name>
</gene>
<dbReference type="RefSeq" id="WP_129469503.1">
    <property type="nucleotide sequence ID" value="NZ_SAWZ01000001.1"/>
</dbReference>
<protein>
    <submittedName>
        <fullName evidence="2">DUF2066 domain-containing protein</fullName>
    </submittedName>
</protein>
<keyword evidence="1" id="KW-0732">Signal</keyword>
<name>A0A4Q1K0A8_9GAMM</name>
<sequence>MHRLFSIAAAFLLLIAAPVWAQDEPRTEGDRAGAQGLYQAEVAVSGQGDDQRQTGFARALAAVLSKLSGDRSVTGRPGVGAELRKAAEYVESYDYRQDQGTSAMGAPTFRTTLIVRFRPSDVDMLAGVLGLPVWPDPRPKPVVWVAIDDGSGPRLVGLQQSNAVRPLLDQAIQRGYRLGLPTGTAAEQALAGAIWRQDSAAVAQASSRYSPPMQLVGKIYRNAGGWKADWIFVDSGRELAKWSVENPDARRAIASGADGAADALVKRYAKASQTGTPGTYRVVFRGIRSNQDYLRLSAALQGMTVVRRIAPARATPDTLEADLDLLSGLTGFQRLLGDGPIVAEGGEPVLGQPPVFYLR</sequence>
<accession>A0A4Q1K0A8</accession>
<evidence type="ECO:0000256" key="1">
    <source>
        <dbReference type="SAM" id="SignalP"/>
    </source>
</evidence>
<keyword evidence="3" id="KW-1185">Reference proteome</keyword>
<dbReference type="Proteomes" id="UP000289784">
    <property type="component" value="Unassembled WGS sequence"/>
</dbReference>
<feature type="chain" id="PRO_5020371479" evidence="1">
    <location>
        <begin position="22"/>
        <end position="359"/>
    </location>
</feature>